<gene>
    <name evidence="4" type="ORF">F4Y08_14950</name>
</gene>
<sequence>MARDGMFRLEEARVADAPRLHALVERYAAQNVMLPRTVESIVQTLPDWVVAVAEAPAPAVRQVIGGACLTVLAPELSEVRSLVVDPERQGEGIGRCLVERIIDMARARGYQQLCALTLVPKFFLSMGFRPVEVADISPKVWVDCQHCPKYECCDEYALVMDLVPNPVLPNYRRTDLPLPMKSPNWVPLDLVS</sequence>
<dbReference type="PANTHER" id="PTHR43626">
    <property type="entry name" value="ACYL-COA N-ACYLTRANSFERASE"/>
    <property type="match status" value="1"/>
</dbReference>
<feature type="domain" description="N-acetyltransferase" evidence="3">
    <location>
        <begin position="7"/>
        <end position="165"/>
    </location>
</feature>
<dbReference type="Gene3D" id="3.40.630.30">
    <property type="match status" value="1"/>
</dbReference>
<dbReference type="AlphaFoldDB" id="A0A6B1DZ30"/>
<reference evidence="4" key="1">
    <citation type="submission" date="2019-09" db="EMBL/GenBank/DDBJ databases">
        <title>Characterisation of the sponge microbiome using genome-centric metagenomics.</title>
        <authorList>
            <person name="Engelberts J.P."/>
            <person name="Robbins S.J."/>
            <person name="De Goeij J.M."/>
            <person name="Aranda M."/>
            <person name="Bell S.C."/>
            <person name="Webster N.S."/>
        </authorList>
    </citation>
    <scope>NUCLEOTIDE SEQUENCE</scope>
    <source>
        <strain evidence="4">SB0662_bin_9</strain>
    </source>
</reference>
<dbReference type="GO" id="GO:0005737">
    <property type="term" value="C:cytoplasm"/>
    <property type="evidence" value="ECO:0007669"/>
    <property type="project" value="TreeGrafter"/>
</dbReference>
<comment type="caution">
    <text evidence="4">The sequence shown here is derived from an EMBL/GenBank/DDBJ whole genome shotgun (WGS) entry which is preliminary data.</text>
</comment>
<dbReference type="PROSITE" id="PS51186">
    <property type="entry name" value="GNAT"/>
    <property type="match status" value="1"/>
</dbReference>
<dbReference type="GO" id="GO:0008080">
    <property type="term" value="F:N-acetyltransferase activity"/>
    <property type="evidence" value="ECO:0007669"/>
    <property type="project" value="InterPro"/>
</dbReference>
<keyword evidence="2" id="KW-0012">Acyltransferase</keyword>
<evidence type="ECO:0000313" key="4">
    <source>
        <dbReference type="EMBL" id="MYD91604.1"/>
    </source>
</evidence>
<dbReference type="SUPFAM" id="SSF55729">
    <property type="entry name" value="Acyl-CoA N-acyltransferases (Nat)"/>
    <property type="match status" value="1"/>
</dbReference>
<evidence type="ECO:0000256" key="1">
    <source>
        <dbReference type="ARBA" id="ARBA00022679"/>
    </source>
</evidence>
<evidence type="ECO:0000256" key="2">
    <source>
        <dbReference type="ARBA" id="ARBA00023315"/>
    </source>
</evidence>
<dbReference type="InterPro" id="IPR000182">
    <property type="entry name" value="GNAT_dom"/>
</dbReference>
<name>A0A6B1DZ30_9CHLR</name>
<keyword evidence="1 4" id="KW-0808">Transferase</keyword>
<organism evidence="4">
    <name type="scientific">Caldilineaceae bacterium SB0662_bin_9</name>
    <dbReference type="NCBI Taxonomy" id="2605258"/>
    <lineage>
        <taxon>Bacteria</taxon>
        <taxon>Bacillati</taxon>
        <taxon>Chloroflexota</taxon>
        <taxon>Caldilineae</taxon>
        <taxon>Caldilineales</taxon>
        <taxon>Caldilineaceae</taxon>
    </lineage>
</organism>
<accession>A0A6B1DZ30</accession>
<protein>
    <submittedName>
        <fullName evidence="4">GNAT family N-acetyltransferase</fullName>
    </submittedName>
</protein>
<proteinExistence type="predicted"/>
<dbReference type="PANTHER" id="PTHR43626:SF4">
    <property type="entry name" value="GCN5-RELATED N-ACETYLTRANSFERASE 2, CHLOROPLASTIC"/>
    <property type="match status" value="1"/>
</dbReference>
<dbReference type="InterPro" id="IPR016181">
    <property type="entry name" value="Acyl_CoA_acyltransferase"/>
</dbReference>
<dbReference type="InterPro" id="IPR045039">
    <property type="entry name" value="NSI-like"/>
</dbReference>
<dbReference type="Pfam" id="PF13508">
    <property type="entry name" value="Acetyltransf_7"/>
    <property type="match status" value="1"/>
</dbReference>
<evidence type="ECO:0000259" key="3">
    <source>
        <dbReference type="PROSITE" id="PS51186"/>
    </source>
</evidence>
<dbReference type="CDD" id="cd04301">
    <property type="entry name" value="NAT_SF"/>
    <property type="match status" value="1"/>
</dbReference>
<dbReference type="EMBL" id="VXPY01000104">
    <property type="protein sequence ID" value="MYD91604.1"/>
    <property type="molecule type" value="Genomic_DNA"/>
</dbReference>